<keyword evidence="5 8" id="KW-0812">Transmembrane</keyword>
<evidence type="ECO:0000256" key="5">
    <source>
        <dbReference type="ARBA" id="ARBA00022692"/>
    </source>
</evidence>
<feature type="domain" description="EamA" evidence="9">
    <location>
        <begin position="4"/>
        <end position="139"/>
    </location>
</feature>
<dbReference type="PANTHER" id="PTHR22911">
    <property type="entry name" value="ACYL-MALONYL CONDENSING ENZYME-RELATED"/>
    <property type="match status" value="1"/>
</dbReference>
<dbReference type="NCBIfam" id="TIGR00688">
    <property type="entry name" value="rarD"/>
    <property type="match status" value="1"/>
</dbReference>
<evidence type="ECO:0000256" key="3">
    <source>
        <dbReference type="ARBA" id="ARBA00022448"/>
    </source>
</evidence>
<protein>
    <submittedName>
        <fullName evidence="11">Aste57867_1987 protein</fullName>
    </submittedName>
</protein>
<evidence type="ECO:0000256" key="7">
    <source>
        <dbReference type="ARBA" id="ARBA00023136"/>
    </source>
</evidence>
<dbReference type="OrthoDB" id="64403at2759"/>
<feature type="transmembrane region" description="Helical" evidence="8">
    <location>
        <begin position="209"/>
        <end position="229"/>
    </location>
</feature>
<dbReference type="InterPro" id="IPR000620">
    <property type="entry name" value="EamA_dom"/>
</dbReference>
<dbReference type="EMBL" id="VJMH01000193">
    <property type="protein sequence ID" value="KAF0717961.1"/>
    <property type="molecule type" value="Genomic_DNA"/>
</dbReference>
<reference evidence="10" key="2">
    <citation type="submission" date="2019-06" db="EMBL/GenBank/DDBJ databases">
        <title>Genomics analysis of Aphanomyces spp. identifies a new class of oomycete effector associated with host adaptation.</title>
        <authorList>
            <person name="Gaulin E."/>
        </authorList>
    </citation>
    <scope>NUCLEOTIDE SEQUENCE</scope>
    <source>
        <strain evidence="10">CBS 578.67</strain>
    </source>
</reference>
<evidence type="ECO:0000313" key="12">
    <source>
        <dbReference type="Proteomes" id="UP000332933"/>
    </source>
</evidence>
<dbReference type="AlphaFoldDB" id="A0A485KAT7"/>
<evidence type="ECO:0000313" key="11">
    <source>
        <dbReference type="EMBL" id="VFT79192.1"/>
    </source>
</evidence>
<dbReference type="Pfam" id="PF00892">
    <property type="entry name" value="EamA"/>
    <property type="match status" value="1"/>
</dbReference>
<gene>
    <name evidence="11" type="primary">Aste57867_1987</name>
    <name evidence="10" type="ORF">As57867_001985</name>
    <name evidence="11" type="ORF">ASTE57867_1987</name>
</gene>
<dbReference type="GO" id="GO:0005886">
    <property type="term" value="C:plasma membrane"/>
    <property type="evidence" value="ECO:0007669"/>
    <property type="project" value="UniProtKB-SubCell"/>
</dbReference>
<evidence type="ECO:0000256" key="6">
    <source>
        <dbReference type="ARBA" id="ARBA00022989"/>
    </source>
</evidence>
<evidence type="ECO:0000256" key="8">
    <source>
        <dbReference type="SAM" id="Phobius"/>
    </source>
</evidence>
<evidence type="ECO:0000256" key="1">
    <source>
        <dbReference type="ARBA" id="ARBA00004651"/>
    </source>
</evidence>
<reference evidence="11 12" key="1">
    <citation type="submission" date="2019-03" db="EMBL/GenBank/DDBJ databases">
        <authorList>
            <person name="Gaulin E."/>
            <person name="Dumas B."/>
        </authorList>
    </citation>
    <scope>NUCLEOTIDE SEQUENCE [LARGE SCALE GENOMIC DNA]</scope>
    <source>
        <strain evidence="11">CBS 568.67</strain>
    </source>
</reference>
<accession>A0A485KAT7</accession>
<feature type="transmembrane region" description="Helical" evidence="8">
    <location>
        <begin position="262"/>
        <end position="284"/>
    </location>
</feature>
<evidence type="ECO:0000256" key="2">
    <source>
        <dbReference type="ARBA" id="ARBA00007362"/>
    </source>
</evidence>
<sequence length="311" mass="34259">MTRNGILAALLAYCIWGFSPLYWRLLVDVPSDQLVCHRIVWSFLIVLTIVALTQWDHFYNKALTAANIRLHATSAVFIGTNWALFVWAVNSGYVIQASLGNYILPLVTVLLGVVILREPLRPWQWVAIAIAAVGVLVVSVGYGVVPWISFALSLTEGMYGLLKKKATLKSLEGVVIETGSLFVPAASYLVYAEWQGVGAFGHGTMGKNWLLFGAGIMATSSLTSFGYAVQRIPLTLIGVLRYITPTIQVCLAVYVYHEPFSTVNLCGFVLLWIALTIFTCQSYLKHREDSIKKVQVSLLAVSSTQTTYKSV</sequence>
<name>A0A485KAT7_9STRA</name>
<feature type="transmembrane region" description="Helical" evidence="8">
    <location>
        <begin position="6"/>
        <end position="27"/>
    </location>
</feature>
<comment type="similarity">
    <text evidence="2">Belongs to the EamA transporter family.</text>
</comment>
<evidence type="ECO:0000313" key="10">
    <source>
        <dbReference type="EMBL" id="KAF0717961.1"/>
    </source>
</evidence>
<dbReference type="InterPro" id="IPR004626">
    <property type="entry name" value="RarD"/>
</dbReference>
<organism evidence="11 12">
    <name type="scientific">Aphanomyces stellatus</name>
    <dbReference type="NCBI Taxonomy" id="120398"/>
    <lineage>
        <taxon>Eukaryota</taxon>
        <taxon>Sar</taxon>
        <taxon>Stramenopiles</taxon>
        <taxon>Oomycota</taxon>
        <taxon>Saprolegniomycetes</taxon>
        <taxon>Saprolegniales</taxon>
        <taxon>Verrucalvaceae</taxon>
        <taxon>Aphanomyces</taxon>
    </lineage>
</organism>
<keyword evidence="6 8" id="KW-1133">Transmembrane helix</keyword>
<dbReference type="InterPro" id="IPR037185">
    <property type="entry name" value="EmrE-like"/>
</dbReference>
<evidence type="ECO:0000256" key="4">
    <source>
        <dbReference type="ARBA" id="ARBA00022475"/>
    </source>
</evidence>
<keyword evidence="3" id="KW-0813">Transport</keyword>
<dbReference type="Proteomes" id="UP000332933">
    <property type="component" value="Unassembled WGS sequence"/>
</dbReference>
<keyword evidence="12" id="KW-1185">Reference proteome</keyword>
<proteinExistence type="inferred from homology"/>
<evidence type="ECO:0000259" key="9">
    <source>
        <dbReference type="Pfam" id="PF00892"/>
    </source>
</evidence>
<dbReference type="EMBL" id="CAADRA010000193">
    <property type="protein sequence ID" value="VFT79192.1"/>
    <property type="molecule type" value="Genomic_DNA"/>
</dbReference>
<keyword evidence="4" id="KW-1003">Cell membrane</keyword>
<feature type="transmembrane region" description="Helical" evidence="8">
    <location>
        <begin position="123"/>
        <end position="150"/>
    </location>
</feature>
<feature type="transmembrane region" description="Helical" evidence="8">
    <location>
        <begin position="99"/>
        <end position="117"/>
    </location>
</feature>
<feature type="transmembrane region" description="Helical" evidence="8">
    <location>
        <begin position="171"/>
        <end position="189"/>
    </location>
</feature>
<dbReference type="SUPFAM" id="SSF103481">
    <property type="entry name" value="Multidrug resistance efflux transporter EmrE"/>
    <property type="match status" value="2"/>
</dbReference>
<keyword evidence="7 8" id="KW-0472">Membrane</keyword>
<feature type="transmembrane region" description="Helical" evidence="8">
    <location>
        <begin position="39"/>
        <end position="56"/>
    </location>
</feature>
<feature type="transmembrane region" description="Helical" evidence="8">
    <location>
        <begin position="236"/>
        <end position="256"/>
    </location>
</feature>
<comment type="subcellular location">
    <subcellularLocation>
        <location evidence="1">Cell membrane</location>
        <topology evidence="1">Multi-pass membrane protein</topology>
    </subcellularLocation>
</comment>
<dbReference type="PANTHER" id="PTHR22911:SF137">
    <property type="entry name" value="SOLUTE CARRIER FAMILY 35 MEMBER G2-RELATED"/>
    <property type="match status" value="1"/>
</dbReference>
<feature type="transmembrane region" description="Helical" evidence="8">
    <location>
        <begin position="68"/>
        <end position="87"/>
    </location>
</feature>